<dbReference type="Proteomes" id="UP000383932">
    <property type="component" value="Unassembled WGS sequence"/>
</dbReference>
<sequence length="476" mass="51014">MATEAPLVMSQSLHRPNSLLIPPSPAYAVSPRGGILLNARSPHPSSGVSTPRSPSPLASGYSSFGSRKIRFAPLPEPRRDDDEPAPEPPQSPPAVPFDRTDSLITDSGASTNSTDDSQSQTRRKRRSILGLFGMRSSAKRTSTTSLPDAGIPGLGLFRPNSRESWSESGYASDGAAARRMSSPLRPASARSTQPNHGPFAPLVHAQSDSGAQRPQRMLNGRVYGARRARERLQPLPCMEPEFSEWGYGGMGSVGASGEYSKLQSNTSSVGGRDDDDDDDGSGLSWVRKRKEKKEREERERRAAEDAAAEDAKSEDSRQRASTETADSTPTIHAEPAETTPAPLRSNSAISPPRAQPTRSISGPPSRQNSTATVTPDRHHPTVISVPAHRGRQESSAPTSVVTSPESSPERSSGSSRRSSSSDDDEDAEASSSTTGRDEDEEEEEEVSIRPIYPPLSFYVCTSGCPRVPTCLGRAVC</sequence>
<protein>
    <submittedName>
        <fullName evidence="2">Uncharacterized protein</fullName>
    </submittedName>
</protein>
<dbReference type="OrthoDB" id="3363386at2759"/>
<keyword evidence="3" id="KW-1185">Reference proteome</keyword>
<comment type="caution">
    <text evidence="2">The sequence shown here is derived from an EMBL/GenBank/DDBJ whole genome shotgun (WGS) entry which is preliminary data.</text>
</comment>
<gene>
    <name evidence="2" type="ORF">CTheo_1330</name>
</gene>
<feature type="compositionally biased region" description="Low complexity" evidence="1">
    <location>
        <begin position="394"/>
        <end position="418"/>
    </location>
</feature>
<evidence type="ECO:0000313" key="2">
    <source>
        <dbReference type="EMBL" id="KAB5595252.1"/>
    </source>
</evidence>
<feature type="compositionally biased region" description="Low complexity" evidence="1">
    <location>
        <begin position="110"/>
        <end position="120"/>
    </location>
</feature>
<feature type="compositionally biased region" description="Basic and acidic residues" evidence="1">
    <location>
        <begin position="293"/>
        <end position="320"/>
    </location>
</feature>
<feature type="compositionally biased region" description="Pro residues" evidence="1">
    <location>
        <begin position="86"/>
        <end position="95"/>
    </location>
</feature>
<accession>A0A5N5QU17</accession>
<dbReference type="AlphaFoldDB" id="A0A5N5QU17"/>
<proteinExistence type="predicted"/>
<reference evidence="2 3" key="1">
    <citation type="journal article" date="2019" name="Fungal Biol. Biotechnol.">
        <title>Draft genome sequence of fastidious pathogen Ceratobasidium theobromae, which causes vascular-streak dieback in Theobroma cacao.</title>
        <authorList>
            <person name="Ali S.S."/>
            <person name="Asman A."/>
            <person name="Shao J."/>
            <person name="Firmansyah A.P."/>
            <person name="Susilo A.W."/>
            <person name="Rosmana A."/>
            <person name="McMahon P."/>
            <person name="Junaid M."/>
            <person name="Guest D."/>
            <person name="Kheng T.Y."/>
            <person name="Meinhardt L.W."/>
            <person name="Bailey B.A."/>
        </authorList>
    </citation>
    <scope>NUCLEOTIDE SEQUENCE [LARGE SCALE GENOMIC DNA]</scope>
    <source>
        <strain evidence="2 3">CT2</strain>
    </source>
</reference>
<evidence type="ECO:0000256" key="1">
    <source>
        <dbReference type="SAM" id="MobiDB-lite"/>
    </source>
</evidence>
<name>A0A5N5QU17_9AGAM</name>
<feature type="compositionally biased region" description="Polar residues" evidence="1">
    <location>
        <begin position="321"/>
        <end position="330"/>
    </location>
</feature>
<feature type="compositionally biased region" description="Polar residues" evidence="1">
    <location>
        <begin position="356"/>
        <end position="373"/>
    </location>
</feature>
<evidence type="ECO:0000313" key="3">
    <source>
        <dbReference type="Proteomes" id="UP000383932"/>
    </source>
</evidence>
<feature type="region of interest" description="Disordered" evidence="1">
    <location>
        <begin position="1"/>
        <end position="222"/>
    </location>
</feature>
<organism evidence="2 3">
    <name type="scientific">Ceratobasidium theobromae</name>
    <dbReference type="NCBI Taxonomy" id="1582974"/>
    <lineage>
        <taxon>Eukaryota</taxon>
        <taxon>Fungi</taxon>
        <taxon>Dikarya</taxon>
        <taxon>Basidiomycota</taxon>
        <taxon>Agaricomycotina</taxon>
        <taxon>Agaricomycetes</taxon>
        <taxon>Cantharellales</taxon>
        <taxon>Ceratobasidiaceae</taxon>
        <taxon>Ceratobasidium</taxon>
    </lineage>
</organism>
<dbReference type="EMBL" id="SSOP01000011">
    <property type="protein sequence ID" value="KAB5595252.1"/>
    <property type="molecule type" value="Genomic_DNA"/>
</dbReference>
<feature type="region of interest" description="Disordered" evidence="1">
    <location>
        <begin position="240"/>
        <end position="452"/>
    </location>
</feature>
<feature type="compositionally biased region" description="Polar residues" evidence="1">
    <location>
        <begin position="43"/>
        <end position="52"/>
    </location>
</feature>